<accession>A0A1X7TXP3</accession>
<dbReference type="EnsemblMetazoa" id="Aqu2.1.20241_001">
    <property type="protein sequence ID" value="Aqu2.1.20241_001"/>
    <property type="gene ID" value="Aqu2.1.20241"/>
</dbReference>
<evidence type="ECO:0000313" key="1">
    <source>
        <dbReference type="EnsemblMetazoa" id="Aqu2.1.20241_001"/>
    </source>
</evidence>
<organism evidence="1">
    <name type="scientific">Amphimedon queenslandica</name>
    <name type="common">Sponge</name>
    <dbReference type="NCBI Taxonomy" id="400682"/>
    <lineage>
        <taxon>Eukaryota</taxon>
        <taxon>Metazoa</taxon>
        <taxon>Porifera</taxon>
        <taxon>Demospongiae</taxon>
        <taxon>Heteroscleromorpha</taxon>
        <taxon>Haplosclerida</taxon>
        <taxon>Niphatidae</taxon>
        <taxon>Amphimedon</taxon>
    </lineage>
</organism>
<proteinExistence type="predicted"/>
<name>A0A1X7TXP3_AMPQE</name>
<dbReference type="InParanoid" id="A0A1X7TXP3"/>
<dbReference type="AlphaFoldDB" id="A0A1X7TXP3"/>
<reference evidence="1" key="1">
    <citation type="submission" date="2017-05" db="UniProtKB">
        <authorList>
            <consortium name="EnsemblMetazoa"/>
        </authorList>
    </citation>
    <scope>IDENTIFICATION</scope>
</reference>
<protein>
    <submittedName>
        <fullName evidence="1">Uncharacterized protein</fullName>
    </submittedName>
</protein>
<sequence>MIQKKVPLLPEILVDLLKSAVTSNHIVLSGTRSLNLVDGFPDHAQGIKWHFVNCNCNFEAKL</sequence>